<proteinExistence type="predicted"/>
<dbReference type="Proteomes" id="UP000054698">
    <property type="component" value="Unassembled WGS sequence"/>
</dbReference>
<organism evidence="4 6">
    <name type="scientific">Legionella feeleii</name>
    <dbReference type="NCBI Taxonomy" id="453"/>
    <lineage>
        <taxon>Bacteria</taxon>
        <taxon>Pseudomonadati</taxon>
        <taxon>Pseudomonadota</taxon>
        <taxon>Gammaproteobacteria</taxon>
        <taxon>Legionellales</taxon>
        <taxon>Legionellaceae</taxon>
        <taxon>Legionella</taxon>
    </lineage>
</organism>
<sequence>MKHKVLIMIALAIFSGSLFAANNEQLQREILRLQRQTQALQTQLNRLQKQLVTQSVNKPAVKKASKPKQAGKTTSSSKPVRARQPVPVKKRVIKRPVEVGRSQSAKPPARHSDEPIKSYHTSALTVHTVDDHRDSSNFYPTALLADGKVITFIAGTPVVTAPYTGDRPAFDGSDYIVNISSINRDIRLMQQRRRLYRAYESIGYPVPNVPIIALSGKAEPVANFNRSYAGNTTGDIDLGSSEFDVAAMLNDKVEAFMSVAYDETPPLVSGPRVSNSAFQLNMGFVNIGDLDQSPYYFTAGQLYVPFGRYSSAMISSPLTLRLTRTKSRPFILGYKSQYDSGPYAAVYGFRSDTTLGKSGVGGVNLGYTIKSGDMAGEIGASYIGSIDDSAGMQDTGSSPGTTFGGFSSITNGNERVGKVPGLGVHWNMNIDRYNFTAEWVGATKAFRTQDLSFNGRGAKPQAIQLEAGVTFMSFCKPSSFSVGYQWTKDSLALNLPKRRLAGVYSISIWKDTVESLEYRHDNDYRINQFANGASPPNVVNQNTIGTGRSSDTILAQIGVYF</sequence>
<dbReference type="OrthoDB" id="5417572at2"/>
<keyword evidence="3" id="KW-0732">Signal</keyword>
<feature type="signal peptide" evidence="3">
    <location>
        <begin position="1"/>
        <end position="20"/>
    </location>
</feature>
<dbReference type="RefSeq" id="WP_058445870.1">
    <property type="nucleotide sequence ID" value="NZ_LBHK01000006.1"/>
</dbReference>
<reference evidence="5 7" key="2">
    <citation type="submission" date="2018-06" db="EMBL/GenBank/DDBJ databases">
        <authorList>
            <consortium name="Pathogen Informatics"/>
            <person name="Doyle S."/>
        </authorList>
    </citation>
    <scope>NUCLEOTIDE SEQUENCE [LARGE SCALE GENOMIC DNA]</scope>
    <source>
        <strain evidence="5 7">NCTC12022</strain>
    </source>
</reference>
<accession>A0A0W0TMT3</accession>
<name>A0A0W0TMT3_9GAMM</name>
<dbReference type="EMBL" id="LNYB01000080">
    <property type="protein sequence ID" value="KTC96829.1"/>
    <property type="molecule type" value="Genomic_DNA"/>
</dbReference>
<evidence type="ECO:0000313" key="4">
    <source>
        <dbReference type="EMBL" id="KTC96829.1"/>
    </source>
</evidence>
<feature type="region of interest" description="Disordered" evidence="2">
    <location>
        <begin position="54"/>
        <end position="115"/>
    </location>
</feature>
<keyword evidence="1" id="KW-0175">Coiled coil</keyword>
<evidence type="ECO:0000256" key="3">
    <source>
        <dbReference type="SAM" id="SignalP"/>
    </source>
</evidence>
<dbReference type="NCBIfam" id="NF033652">
    <property type="entry name" value="LbtU_sider_porin"/>
    <property type="match status" value="1"/>
</dbReference>
<evidence type="ECO:0000313" key="6">
    <source>
        <dbReference type="Proteomes" id="UP000054698"/>
    </source>
</evidence>
<evidence type="ECO:0000313" key="5">
    <source>
        <dbReference type="EMBL" id="SPX60937.1"/>
    </source>
</evidence>
<protein>
    <submittedName>
        <fullName evidence="4">Coiled-coil protein</fullName>
    </submittedName>
</protein>
<evidence type="ECO:0000256" key="1">
    <source>
        <dbReference type="SAM" id="Coils"/>
    </source>
</evidence>
<dbReference type="PATRIC" id="fig|453.4.peg.1913"/>
<reference evidence="4 6" key="1">
    <citation type="submission" date="2015-11" db="EMBL/GenBank/DDBJ databases">
        <title>Genomic analysis of 38 Legionella species identifies large and diverse effector repertoires.</title>
        <authorList>
            <person name="Burstein D."/>
            <person name="Amaro F."/>
            <person name="Zusman T."/>
            <person name="Lifshitz Z."/>
            <person name="Cohen O."/>
            <person name="Gilbert J.A."/>
            <person name="Pupko T."/>
            <person name="Shuman H.A."/>
            <person name="Segal G."/>
        </authorList>
    </citation>
    <scope>NUCLEOTIDE SEQUENCE [LARGE SCALE GENOMIC DNA]</scope>
    <source>
        <strain evidence="4 6">WO-44C</strain>
    </source>
</reference>
<evidence type="ECO:0000256" key="2">
    <source>
        <dbReference type="SAM" id="MobiDB-lite"/>
    </source>
</evidence>
<keyword evidence="6" id="KW-1185">Reference proteome</keyword>
<feature type="coiled-coil region" evidence="1">
    <location>
        <begin position="23"/>
        <end position="50"/>
    </location>
</feature>
<dbReference type="AlphaFoldDB" id="A0A0W0TMT3"/>
<gene>
    <name evidence="4" type="ORF">Lfee_1741</name>
    <name evidence="5" type="ORF">NCTC12022_01674</name>
</gene>
<dbReference type="STRING" id="453.Lfee_1741"/>
<feature type="chain" id="PRO_5036299242" evidence="3">
    <location>
        <begin position="21"/>
        <end position="561"/>
    </location>
</feature>
<dbReference type="Proteomes" id="UP000251942">
    <property type="component" value="Unassembled WGS sequence"/>
</dbReference>
<evidence type="ECO:0000313" key="7">
    <source>
        <dbReference type="Proteomes" id="UP000251942"/>
    </source>
</evidence>
<dbReference type="EMBL" id="UASS01000013">
    <property type="protein sequence ID" value="SPX60937.1"/>
    <property type="molecule type" value="Genomic_DNA"/>
</dbReference>